<evidence type="ECO:0000259" key="6">
    <source>
        <dbReference type="PROSITE" id="PS51736"/>
    </source>
</evidence>
<evidence type="ECO:0000256" key="4">
    <source>
        <dbReference type="PIRSR" id="PIRSR606118-50"/>
    </source>
</evidence>
<dbReference type="SMART" id="SM00857">
    <property type="entry name" value="Resolvase"/>
    <property type="match status" value="1"/>
</dbReference>
<dbReference type="Gene3D" id="3.40.50.1390">
    <property type="entry name" value="Resolvase, N-terminal catalytic domain"/>
    <property type="match status" value="1"/>
</dbReference>
<dbReference type="InterPro" id="IPR006119">
    <property type="entry name" value="Resolv_N"/>
</dbReference>
<gene>
    <name evidence="7" type="ORF">EWE36_14830</name>
</gene>
<dbReference type="CDD" id="cd03768">
    <property type="entry name" value="SR_ResInv"/>
    <property type="match status" value="1"/>
</dbReference>
<evidence type="ECO:0000256" key="1">
    <source>
        <dbReference type="ARBA" id="ARBA00022908"/>
    </source>
</evidence>
<evidence type="ECO:0000256" key="2">
    <source>
        <dbReference type="ARBA" id="ARBA00023125"/>
    </source>
</evidence>
<dbReference type="EMBL" id="AAIJIW010000013">
    <property type="protein sequence ID" value="ECE8692549.1"/>
    <property type="molecule type" value="Genomic_DNA"/>
</dbReference>
<dbReference type="GO" id="GO:0015074">
    <property type="term" value="P:DNA integration"/>
    <property type="evidence" value="ECO:0007669"/>
    <property type="project" value="UniProtKB-KW"/>
</dbReference>
<dbReference type="InterPro" id="IPR036162">
    <property type="entry name" value="Resolvase-like_N_sf"/>
</dbReference>
<keyword evidence="2" id="KW-0238">DNA-binding</keyword>
<dbReference type="Pfam" id="PF00239">
    <property type="entry name" value="Resolvase"/>
    <property type="match status" value="1"/>
</dbReference>
<dbReference type="PROSITE" id="PS00397">
    <property type="entry name" value="RECOMBINASES_1"/>
    <property type="match status" value="1"/>
</dbReference>
<sequence length="88" mass="10139">MIYGYVRVSTNHQDTELQRLALESAGCERIYEEYASGRTANRPVLKELITVMKSGDELIVWKLDRLGLYKTADTSYARTCCGWLVNFR</sequence>
<comment type="caution">
    <text evidence="7">The sequence shown here is derived from an EMBL/GenBank/DDBJ whole genome shotgun (WGS) entry which is preliminary data.</text>
</comment>
<feature type="active site" description="O-(5'-phospho-DNA)-serine intermediate" evidence="4 5">
    <location>
        <position position="9"/>
    </location>
</feature>
<dbReference type="PANTHER" id="PTHR30461:SF2">
    <property type="entry name" value="SERINE RECOMBINASE PINE-RELATED"/>
    <property type="match status" value="1"/>
</dbReference>
<keyword evidence="1" id="KW-0229">DNA integration</keyword>
<dbReference type="PROSITE" id="PS00398">
    <property type="entry name" value="RECOMBINASES_2"/>
    <property type="match status" value="1"/>
</dbReference>
<proteinExistence type="predicted"/>
<dbReference type="AlphaFoldDB" id="A0A5H9ZAL5"/>
<dbReference type="PANTHER" id="PTHR30461">
    <property type="entry name" value="DNA-INVERTASE FROM LAMBDOID PROPHAGE"/>
    <property type="match status" value="1"/>
</dbReference>
<protein>
    <submittedName>
        <fullName evidence="7">Recombinase family protein</fullName>
    </submittedName>
</protein>
<keyword evidence="3" id="KW-0233">DNA recombination</keyword>
<dbReference type="InterPro" id="IPR006118">
    <property type="entry name" value="Recombinase_CS"/>
</dbReference>
<reference evidence="7" key="1">
    <citation type="submission" date="2019-02" db="EMBL/GenBank/DDBJ databases">
        <authorList>
            <person name="Ashton P.M."/>
            <person name="Dallman T."/>
            <person name="Nair S."/>
            <person name="De Pinna E."/>
            <person name="Peters T."/>
            <person name="Grant K."/>
        </authorList>
    </citation>
    <scope>NUCLEOTIDE SEQUENCE</scope>
    <source>
        <strain evidence="7">457329</strain>
    </source>
</reference>
<dbReference type="PROSITE" id="PS51736">
    <property type="entry name" value="RECOMBINASES_3"/>
    <property type="match status" value="1"/>
</dbReference>
<accession>A0A5H9ZAL5</accession>
<evidence type="ECO:0000256" key="5">
    <source>
        <dbReference type="PROSITE-ProRule" id="PRU10137"/>
    </source>
</evidence>
<evidence type="ECO:0000256" key="3">
    <source>
        <dbReference type="ARBA" id="ARBA00023172"/>
    </source>
</evidence>
<dbReference type="GO" id="GO:0000150">
    <property type="term" value="F:DNA strand exchange activity"/>
    <property type="evidence" value="ECO:0007669"/>
    <property type="project" value="InterPro"/>
</dbReference>
<organism evidence="7">
    <name type="scientific">Salmonella enterica subsp. enterica serovar Kedougou</name>
    <dbReference type="NCBI Taxonomy" id="358771"/>
    <lineage>
        <taxon>Bacteria</taxon>
        <taxon>Pseudomonadati</taxon>
        <taxon>Pseudomonadota</taxon>
        <taxon>Gammaproteobacteria</taxon>
        <taxon>Enterobacterales</taxon>
        <taxon>Enterobacteriaceae</taxon>
        <taxon>Salmonella</taxon>
    </lineage>
</organism>
<dbReference type="GO" id="GO:0003677">
    <property type="term" value="F:DNA binding"/>
    <property type="evidence" value="ECO:0007669"/>
    <property type="project" value="UniProtKB-KW"/>
</dbReference>
<feature type="domain" description="Resolvase/invertase-type recombinase catalytic" evidence="6">
    <location>
        <begin position="1"/>
        <end position="88"/>
    </location>
</feature>
<dbReference type="SUPFAM" id="SSF53041">
    <property type="entry name" value="Resolvase-like"/>
    <property type="match status" value="1"/>
</dbReference>
<dbReference type="InterPro" id="IPR050639">
    <property type="entry name" value="SSR_resolvase"/>
</dbReference>
<evidence type="ECO:0000313" key="7">
    <source>
        <dbReference type="EMBL" id="ECE8692549.1"/>
    </source>
</evidence>
<name>A0A5H9ZAL5_SALET</name>